<accession>A0A5B7YG82</accession>
<dbReference type="Proteomes" id="UP000304912">
    <property type="component" value="Chromosome"/>
</dbReference>
<evidence type="ECO:0000313" key="3">
    <source>
        <dbReference type="Proteomes" id="UP000304912"/>
    </source>
</evidence>
<dbReference type="KEGG" id="salk:FBQ74_14875"/>
<evidence type="ECO:0000313" key="2">
    <source>
        <dbReference type="EMBL" id="QCZ94671.1"/>
    </source>
</evidence>
<proteinExistence type="predicted"/>
<keyword evidence="1" id="KW-1133">Transmembrane helix</keyword>
<name>A0A5B7YG82_9ALTE</name>
<feature type="transmembrane region" description="Helical" evidence="1">
    <location>
        <begin position="6"/>
        <end position="24"/>
    </location>
</feature>
<dbReference type="AlphaFoldDB" id="A0A5B7YG82"/>
<dbReference type="OrthoDB" id="7069060at2"/>
<keyword evidence="1" id="KW-0472">Membrane</keyword>
<keyword evidence="3" id="KW-1185">Reference proteome</keyword>
<sequence>MDYFETILLGVTAGVLTSLTLLFMKSVWVNSILPMYQAARYQGADVSGVWNSEYKNEEINSEASFSLDIRQRAHKLNGSLYFSYKSQEEKTSVNYNFEGEYWEGCLTLSCRNKDRKGFAQGALFLKVTHNGRRLEGTFSYRSSKTGDVVNNPIYMDRN</sequence>
<keyword evidence="1" id="KW-0812">Transmembrane</keyword>
<dbReference type="RefSeq" id="WP_139757407.1">
    <property type="nucleotide sequence ID" value="NZ_CP039852.1"/>
</dbReference>
<reference evidence="2 3" key="1">
    <citation type="submission" date="2019-04" db="EMBL/GenBank/DDBJ databases">
        <title>Salinimonas iocasae sp. nov., a halophilic bacterium isolated from the outer tube casing of tubeworms in Okinawa Trough.</title>
        <authorList>
            <person name="Zhang H."/>
            <person name="Wang H."/>
            <person name="Li C."/>
        </authorList>
    </citation>
    <scope>NUCLEOTIDE SEQUENCE [LARGE SCALE GENOMIC DNA]</scope>
    <source>
        <strain evidence="2 3">KX18D6</strain>
    </source>
</reference>
<evidence type="ECO:0000256" key="1">
    <source>
        <dbReference type="SAM" id="Phobius"/>
    </source>
</evidence>
<evidence type="ECO:0008006" key="4">
    <source>
        <dbReference type="Google" id="ProtNLM"/>
    </source>
</evidence>
<gene>
    <name evidence="2" type="ORF">FBQ74_14875</name>
</gene>
<dbReference type="EMBL" id="CP039852">
    <property type="protein sequence ID" value="QCZ94671.1"/>
    <property type="molecule type" value="Genomic_DNA"/>
</dbReference>
<protein>
    <recommendedName>
        <fullName evidence="4">SMODS-associating 2TM beta-strand rich effector domain-containing protein</fullName>
    </recommendedName>
</protein>
<organism evidence="2 3">
    <name type="scientific">Salinimonas iocasae</name>
    <dbReference type="NCBI Taxonomy" id="2572577"/>
    <lineage>
        <taxon>Bacteria</taxon>
        <taxon>Pseudomonadati</taxon>
        <taxon>Pseudomonadota</taxon>
        <taxon>Gammaproteobacteria</taxon>
        <taxon>Alteromonadales</taxon>
        <taxon>Alteromonadaceae</taxon>
        <taxon>Alteromonas/Salinimonas group</taxon>
        <taxon>Salinimonas</taxon>
    </lineage>
</organism>